<protein>
    <submittedName>
        <fullName evidence="2">Uncharacterized protein</fullName>
    </submittedName>
</protein>
<organism evidence="2 3">
    <name type="scientific">Pycnoporus cinnabarinus</name>
    <name type="common">Cinnabar-red polypore</name>
    <name type="synonym">Trametes cinnabarina</name>
    <dbReference type="NCBI Taxonomy" id="5643"/>
    <lineage>
        <taxon>Eukaryota</taxon>
        <taxon>Fungi</taxon>
        <taxon>Dikarya</taxon>
        <taxon>Basidiomycota</taxon>
        <taxon>Agaricomycotina</taxon>
        <taxon>Agaricomycetes</taxon>
        <taxon>Polyporales</taxon>
        <taxon>Polyporaceae</taxon>
        <taxon>Trametes</taxon>
    </lineage>
</organism>
<dbReference type="Proteomes" id="UP000029665">
    <property type="component" value="Unassembled WGS sequence"/>
</dbReference>
<dbReference type="EMBL" id="CCBP010000388">
    <property type="protein sequence ID" value="CDO76549.1"/>
    <property type="molecule type" value="Genomic_DNA"/>
</dbReference>
<comment type="caution">
    <text evidence="2">The sequence shown here is derived from an EMBL/GenBank/DDBJ whole genome shotgun (WGS) entry which is preliminary data.</text>
</comment>
<evidence type="ECO:0000313" key="2">
    <source>
        <dbReference type="EMBL" id="CDO76549.1"/>
    </source>
</evidence>
<evidence type="ECO:0000313" key="3">
    <source>
        <dbReference type="Proteomes" id="UP000029665"/>
    </source>
</evidence>
<evidence type="ECO:0000256" key="1">
    <source>
        <dbReference type="SAM" id="MobiDB-lite"/>
    </source>
</evidence>
<gene>
    <name evidence="2" type="ORF">BN946_scf184982.g8</name>
</gene>
<keyword evidence="3" id="KW-1185">Reference proteome</keyword>
<accession>A0A060SWD3</accession>
<feature type="region of interest" description="Disordered" evidence="1">
    <location>
        <begin position="1"/>
        <end position="79"/>
    </location>
</feature>
<reference evidence="2" key="1">
    <citation type="submission" date="2014-01" db="EMBL/GenBank/DDBJ databases">
        <title>The genome of the white-rot fungus Pycnoporus cinnabarinus: a basidiomycete model with a versatile arsenal for lignocellulosic biomass breakdown.</title>
        <authorList>
            <person name="Levasseur A."/>
            <person name="Lomascolo A."/>
            <person name="Ruiz-Duenas F.J."/>
            <person name="Uzan E."/>
            <person name="Piumi F."/>
            <person name="Kues U."/>
            <person name="Ram A.F.J."/>
            <person name="Murat C."/>
            <person name="Haon M."/>
            <person name="Benoit I."/>
            <person name="Arfi Y."/>
            <person name="Chevret D."/>
            <person name="Drula E."/>
            <person name="Kwon M.J."/>
            <person name="Gouret P."/>
            <person name="Lesage-Meessen L."/>
            <person name="Lombard V."/>
            <person name="Mariette J."/>
            <person name="Noirot C."/>
            <person name="Park J."/>
            <person name="Patyshakuliyeva A."/>
            <person name="Wieneger R.A.B."/>
            <person name="Wosten H.A.B."/>
            <person name="Martin F."/>
            <person name="Coutinho P.M."/>
            <person name="de Vries R."/>
            <person name="Martinez A.T."/>
            <person name="Klopp C."/>
            <person name="Pontarotti P."/>
            <person name="Henrissat B."/>
            <person name="Record E."/>
        </authorList>
    </citation>
    <scope>NUCLEOTIDE SEQUENCE [LARGE SCALE GENOMIC DNA]</scope>
    <source>
        <strain evidence="2">BRFM137</strain>
    </source>
</reference>
<feature type="compositionally biased region" description="Acidic residues" evidence="1">
    <location>
        <begin position="59"/>
        <end position="70"/>
    </location>
</feature>
<dbReference type="HOGENOM" id="CLU_1619901_0_0_1"/>
<dbReference type="OMA" id="WEALRLN"/>
<dbReference type="Pfam" id="PF17104">
    <property type="entry name" value="YBL010C_LAA2"/>
    <property type="match status" value="1"/>
</dbReference>
<dbReference type="STRING" id="5643.A0A060SWD3"/>
<name>A0A060SWD3_PYCCI</name>
<proteinExistence type="predicted"/>
<dbReference type="AlphaFoldDB" id="A0A060SWD3"/>
<sequence>MEDDIAFTTTVWGAPTDSVPPLAVKPPAFTASPGPSTQDDFDDFDNFRTPAETISGSGDDGEDDFGDFGDTEQMPVTRSGFSSFGAATYEEPEVIGGPSYTADWKPLHTSPLPSRDALQEQVDGILGPLWAHDDASRITDEEIREVGGLSQTLITPERYSCSVA</sequence>
<dbReference type="OrthoDB" id="5378975at2759"/>
<dbReference type="InterPro" id="IPR031355">
    <property type="entry name" value="YBL010C/LAA2-like"/>
</dbReference>